<evidence type="ECO:0000313" key="2">
    <source>
        <dbReference type="EMBL" id="KAG5931562.1"/>
    </source>
</evidence>
<dbReference type="AlphaFoldDB" id="A0A9P7M7C5"/>
<sequence>MQLLSAILVAATASVASAAVASPNLVDRGINSPYCDTGSPDGGICERNGLHGYCCTDTPSPGYIYLRDGTKIKDRHGKEIACGENGGKIWCAV</sequence>
<keyword evidence="3" id="KW-1185">Reference proteome</keyword>
<dbReference type="Proteomes" id="UP000706124">
    <property type="component" value="Unassembled WGS sequence"/>
</dbReference>
<evidence type="ECO:0000256" key="1">
    <source>
        <dbReference type="SAM" id="SignalP"/>
    </source>
</evidence>
<proteinExistence type="predicted"/>
<evidence type="ECO:0000313" key="3">
    <source>
        <dbReference type="Proteomes" id="UP000706124"/>
    </source>
</evidence>
<feature type="chain" id="PRO_5040452654" evidence="1">
    <location>
        <begin position="19"/>
        <end position="93"/>
    </location>
</feature>
<name>A0A9P7M7C5_9HYPO</name>
<organism evidence="2 3">
    <name type="scientific">Claviceps pazoutovae</name>
    <dbReference type="NCBI Taxonomy" id="1649127"/>
    <lineage>
        <taxon>Eukaryota</taxon>
        <taxon>Fungi</taxon>
        <taxon>Dikarya</taxon>
        <taxon>Ascomycota</taxon>
        <taxon>Pezizomycotina</taxon>
        <taxon>Sordariomycetes</taxon>
        <taxon>Hypocreomycetidae</taxon>
        <taxon>Hypocreales</taxon>
        <taxon>Clavicipitaceae</taxon>
        <taxon>Claviceps</taxon>
    </lineage>
</organism>
<dbReference type="EMBL" id="SRPO01000554">
    <property type="protein sequence ID" value="KAG5931562.1"/>
    <property type="molecule type" value="Genomic_DNA"/>
</dbReference>
<gene>
    <name evidence="2" type="ORF">E4U60_005999</name>
</gene>
<feature type="signal peptide" evidence="1">
    <location>
        <begin position="1"/>
        <end position="18"/>
    </location>
</feature>
<reference evidence="2 3" key="1">
    <citation type="journal article" date="2020" name="bioRxiv">
        <title>Whole genome comparisons of ergot fungi reveals the divergence and evolution of species within the genus Claviceps are the result of varying mechanisms driving genome evolution and host range expansion.</title>
        <authorList>
            <person name="Wyka S.A."/>
            <person name="Mondo S.J."/>
            <person name="Liu M."/>
            <person name="Dettman J."/>
            <person name="Nalam V."/>
            <person name="Broders K.D."/>
        </authorList>
    </citation>
    <scope>NUCLEOTIDE SEQUENCE [LARGE SCALE GENOMIC DNA]</scope>
    <source>
        <strain evidence="2 3">CCC 1485</strain>
    </source>
</reference>
<accession>A0A9P7M7C5</accession>
<keyword evidence="1" id="KW-0732">Signal</keyword>
<comment type="caution">
    <text evidence="2">The sequence shown here is derived from an EMBL/GenBank/DDBJ whole genome shotgun (WGS) entry which is preliminary data.</text>
</comment>
<dbReference type="OrthoDB" id="4956905at2759"/>
<protein>
    <submittedName>
        <fullName evidence="2">Uncharacterized protein</fullName>
    </submittedName>
</protein>